<feature type="compositionally biased region" description="Pro residues" evidence="1">
    <location>
        <begin position="362"/>
        <end position="380"/>
    </location>
</feature>
<name>A0A1S8BCW5_9PEZI</name>
<dbReference type="CDD" id="cd00920">
    <property type="entry name" value="Cupredoxin"/>
    <property type="match status" value="1"/>
</dbReference>
<dbReference type="InterPro" id="IPR008972">
    <property type="entry name" value="Cupredoxin"/>
</dbReference>
<dbReference type="EMBL" id="MSZU01000084">
    <property type="protein sequence ID" value="OMP85334.1"/>
    <property type="molecule type" value="Genomic_DNA"/>
</dbReference>
<evidence type="ECO:0000313" key="4">
    <source>
        <dbReference type="EMBL" id="OMP85334.1"/>
    </source>
</evidence>
<keyword evidence="2" id="KW-1133">Transmembrane helix</keyword>
<reference evidence="4 5" key="1">
    <citation type="submission" date="2017-01" db="EMBL/GenBank/DDBJ databases">
        <title>Draft genome sequence of Diplodia seriata F98.1, a fungal species involved in grapevine trunk diseases.</title>
        <authorList>
            <person name="Robert-Siegwald G."/>
            <person name="Vallet J."/>
            <person name="Abou-Mansour E."/>
            <person name="Xu J."/>
            <person name="Rey P."/>
            <person name="Bertsch C."/>
            <person name="Rego C."/>
            <person name="Larignon P."/>
            <person name="Fontaine F."/>
            <person name="Lebrun M.-H."/>
        </authorList>
    </citation>
    <scope>NUCLEOTIDE SEQUENCE [LARGE SCALE GENOMIC DNA]</scope>
    <source>
        <strain evidence="4 5">F98.1</strain>
    </source>
</reference>
<feature type="chain" id="PRO_5012729699" description="Extracellular serine-rich protein" evidence="3">
    <location>
        <begin position="25"/>
        <end position="389"/>
    </location>
</feature>
<dbReference type="Proteomes" id="UP000190776">
    <property type="component" value="Unassembled WGS sequence"/>
</dbReference>
<protein>
    <recommendedName>
        <fullName evidence="6">Extracellular serine-rich protein</fullName>
    </recommendedName>
</protein>
<keyword evidence="3" id="KW-0732">Signal</keyword>
<feature type="compositionally biased region" description="Polar residues" evidence="1">
    <location>
        <begin position="352"/>
        <end position="361"/>
    </location>
</feature>
<proteinExistence type="predicted"/>
<feature type="transmembrane region" description="Helical" evidence="2">
    <location>
        <begin position="217"/>
        <end position="239"/>
    </location>
</feature>
<organism evidence="4 5">
    <name type="scientific">Diplodia seriata</name>
    <dbReference type="NCBI Taxonomy" id="420778"/>
    <lineage>
        <taxon>Eukaryota</taxon>
        <taxon>Fungi</taxon>
        <taxon>Dikarya</taxon>
        <taxon>Ascomycota</taxon>
        <taxon>Pezizomycotina</taxon>
        <taxon>Dothideomycetes</taxon>
        <taxon>Dothideomycetes incertae sedis</taxon>
        <taxon>Botryosphaeriales</taxon>
        <taxon>Botryosphaeriaceae</taxon>
        <taxon>Diplodia</taxon>
    </lineage>
</organism>
<dbReference type="Gene3D" id="2.60.40.420">
    <property type="entry name" value="Cupredoxins - blue copper proteins"/>
    <property type="match status" value="1"/>
</dbReference>
<dbReference type="SUPFAM" id="SSF49503">
    <property type="entry name" value="Cupredoxins"/>
    <property type="match status" value="1"/>
</dbReference>
<evidence type="ECO:0000256" key="1">
    <source>
        <dbReference type="SAM" id="MobiDB-lite"/>
    </source>
</evidence>
<evidence type="ECO:0000313" key="5">
    <source>
        <dbReference type="Proteomes" id="UP000190776"/>
    </source>
</evidence>
<dbReference type="CDD" id="cd12087">
    <property type="entry name" value="TM_EGFR-like"/>
    <property type="match status" value="1"/>
</dbReference>
<comment type="caution">
    <text evidence="4">The sequence shown here is derived from an EMBL/GenBank/DDBJ whole genome shotgun (WGS) entry which is preliminary data.</text>
</comment>
<feature type="region of interest" description="Disordered" evidence="1">
    <location>
        <begin position="350"/>
        <end position="389"/>
    </location>
</feature>
<accession>A0A1S8BCW5</accession>
<dbReference type="AlphaFoldDB" id="A0A1S8BCW5"/>
<keyword evidence="2" id="KW-0812">Transmembrane</keyword>
<dbReference type="STRING" id="420778.A0A1S8BCW5"/>
<keyword evidence="2" id="KW-0472">Membrane</keyword>
<sequence length="389" mass="40430">MLQAKRLPNAVIYGLVLLSTGVFAQSSGSAIATDSVSSTTSSAATTHTVLVGKADHKFEPDVTQAPVGDFIKFQFYPNNHSVVRAEYGYPCIPYEMTGIGKTGFFSGFNPVDAILDDPPSYTVRINDTDPMFFYCSAPGSCINYQMVGVVNPNKSTSLEVQKQKAKDSAFALSPGEKFPDEGASSSVLSGAASATATSKTTATAAAGEHSSSLSGGAIAGIVIGAIAVIGIMAALFFFVGRNKSLKENVGRQSGPMSPHAAAGSPSMFQSPVGMYPQSTPHFQRTNMGSMNGGPPSYSPAGDEYGTGHGGGHPRSYFTEVGMYPHHNGMVSDGFVQLSSSPNAYYARLMQGRSISRSSNTGSPPPPASSPPPPLPSPGPKSPHVHEMAG</sequence>
<gene>
    <name evidence="4" type="ORF">BK809_0004004</name>
</gene>
<dbReference type="PANTHER" id="PTHR34883:SF8">
    <property type="entry name" value="EXTRACELLULAR SERINE-RICH PROTEIN (AFU_ORTHOLOGUE AFUA_6G00670)"/>
    <property type="match status" value="1"/>
</dbReference>
<dbReference type="PANTHER" id="PTHR34883">
    <property type="entry name" value="SERINE-RICH PROTEIN, PUTATIVE-RELATED-RELATED"/>
    <property type="match status" value="1"/>
</dbReference>
<evidence type="ECO:0000256" key="2">
    <source>
        <dbReference type="SAM" id="Phobius"/>
    </source>
</evidence>
<dbReference type="InterPro" id="IPR052953">
    <property type="entry name" value="Ser-rich/MCO-related"/>
</dbReference>
<feature type="signal peptide" evidence="3">
    <location>
        <begin position="1"/>
        <end position="24"/>
    </location>
</feature>
<evidence type="ECO:0008006" key="6">
    <source>
        <dbReference type="Google" id="ProtNLM"/>
    </source>
</evidence>
<dbReference type="OrthoDB" id="2331100at2759"/>
<evidence type="ECO:0000256" key="3">
    <source>
        <dbReference type="SAM" id="SignalP"/>
    </source>
</evidence>